<organism evidence="1 2">
    <name type="scientific">Vanrija pseudolonga</name>
    <dbReference type="NCBI Taxonomy" id="143232"/>
    <lineage>
        <taxon>Eukaryota</taxon>
        <taxon>Fungi</taxon>
        <taxon>Dikarya</taxon>
        <taxon>Basidiomycota</taxon>
        <taxon>Agaricomycotina</taxon>
        <taxon>Tremellomycetes</taxon>
        <taxon>Trichosporonales</taxon>
        <taxon>Trichosporonaceae</taxon>
        <taxon>Vanrija</taxon>
    </lineage>
</organism>
<dbReference type="RefSeq" id="XP_062623544.1">
    <property type="nucleotide sequence ID" value="XM_062767561.1"/>
</dbReference>
<proteinExistence type="predicted"/>
<keyword evidence="2" id="KW-1185">Reference proteome</keyword>
<name>A0AAF0Y0G8_9TREE</name>
<evidence type="ECO:0000313" key="2">
    <source>
        <dbReference type="Proteomes" id="UP000827549"/>
    </source>
</evidence>
<evidence type="ECO:0000313" key="1">
    <source>
        <dbReference type="EMBL" id="WOO77512.1"/>
    </source>
</evidence>
<accession>A0AAF0Y0G8</accession>
<sequence length="152" mass="16403">MSARSPSPARRPALLPYARALRGRRCPLYETAPPRTCRSLARCIVEIWVLFLVDPRGLTPTTTTVTVPATNASASAVVATQRESSAIHRVASPLHWHQESSIGRLVPSSTLPLAWTLSPVLCARSLRSAPCPLALSHQSAFACHQPSHPSLV</sequence>
<gene>
    <name evidence="1" type="primary">SOK1</name>
    <name evidence="1" type="ORF">LOC62_01G001089</name>
</gene>
<dbReference type="GeneID" id="87804347"/>
<dbReference type="EMBL" id="CP086714">
    <property type="protein sequence ID" value="WOO77512.1"/>
    <property type="molecule type" value="Genomic_DNA"/>
</dbReference>
<dbReference type="AlphaFoldDB" id="A0AAF0Y0G8"/>
<reference evidence="1" key="1">
    <citation type="submission" date="2023-10" db="EMBL/GenBank/DDBJ databases">
        <authorList>
            <person name="Noh H."/>
        </authorList>
    </citation>
    <scope>NUCLEOTIDE SEQUENCE</scope>
    <source>
        <strain evidence="1">DUCC4014</strain>
    </source>
</reference>
<dbReference type="Proteomes" id="UP000827549">
    <property type="component" value="Chromosome 1"/>
</dbReference>
<protein>
    <submittedName>
        <fullName evidence="1">Uncharacterized protein</fullName>
    </submittedName>
</protein>